<proteinExistence type="predicted"/>
<protein>
    <submittedName>
        <fullName evidence="5">DNA methyltransferase</fullName>
    </submittedName>
</protein>
<dbReference type="AlphaFoldDB" id="A0A2H4TYS6"/>
<organism evidence="5 6">
    <name type="scientific">Escherichia coli</name>
    <dbReference type="NCBI Taxonomy" id="562"/>
    <lineage>
        <taxon>Bacteria</taxon>
        <taxon>Pseudomonadati</taxon>
        <taxon>Pseudomonadota</taxon>
        <taxon>Gammaproteobacteria</taxon>
        <taxon>Enterobacterales</taxon>
        <taxon>Enterobacteriaceae</taxon>
        <taxon>Escherichia</taxon>
    </lineage>
</organism>
<dbReference type="REBASE" id="225968">
    <property type="entry name" value="M1.Eco83915ORF4448P"/>
</dbReference>
<evidence type="ECO:0000313" key="5">
    <source>
        <dbReference type="EMBL" id="ATZ34716.1"/>
    </source>
</evidence>
<keyword evidence="1 5" id="KW-0489">Methyltransferase</keyword>
<keyword evidence="3" id="KW-0680">Restriction system</keyword>
<evidence type="ECO:0000256" key="1">
    <source>
        <dbReference type="ARBA" id="ARBA00022603"/>
    </source>
</evidence>
<accession>A0A2H4TYS6</accession>
<dbReference type="GO" id="GO:0009307">
    <property type="term" value="P:DNA restriction-modification system"/>
    <property type="evidence" value="ECO:0007669"/>
    <property type="project" value="UniProtKB-KW"/>
</dbReference>
<dbReference type="GO" id="GO:0032259">
    <property type="term" value="P:methylation"/>
    <property type="evidence" value="ECO:0007669"/>
    <property type="project" value="UniProtKB-KW"/>
</dbReference>
<gene>
    <name evidence="5" type="ORF">CV83915_04448</name>
</gene>
<dbReference type="EMBL" id="CP024978">
    <property type="protein sequence ID" value="ATZ34716.1"/>
    <property type="molecule type" value="Genomic_DNA"/>
</dbReference>
<evidence type="ECO:0000313" key="6">
    <source>
        <dbReference type="Proteomes" id="UP000236551"/>
    </source>
</evidence>
<evidence type="ECO:0000256" key="4">
    <source>
        <dbReference type="ARBA" id="ARBA00047422"/>
    </source>
</evidence>
<keyword evidence="2 5" id="KW-0808">Transferase</keyword>
<name>A0A2H4TYS6_ECOLX</name>
<dbReference type="Proteomes" id="UP000236551">
    <property type="component" value="Chromosome"/>
</dbReference>
<dbReference type="SUPFAM" id="SSF53335">
    <property type="entry name" value="S-adenosyl-L-methionine-dependent methyltransferases"/>
    <property type="match status" value="1"/>
</dbReference>
<dbReference type="InterPro" id="IPR001525">
    <property type="entry name" value="C5_MeTfrase"/>
</dbReference>
<evidence type="ECO:0000256" key="2">
    <source>
        <dbReference type="ARBA" id="ARBA00022679"/>
    </source>
</evidence>
<dbReference type="GO" id="GO:0003886">
    <property type="term" value="F:DNA (cytosine-5-)-methyltransferase activity"/>
    <property type="evidence" value="ECO:0007669"/>
    <property type="project" value="UniProtKB-EC"/>
</dbReference>
<reference evidence="5 6" key="1">
    <citation type="submission" date="2017-11" db="EMBL/GenBank/DDBJ databases">
        <title>Escherichia coli CV839-15 Genome sequencing and assembly.</title>
        <authorList>
            <person name="Li Z."/>
            <person name="Song N."/>
            <person name="Li W."/>
            <person name="Philip H.R."/>
            <person name="Bu Z."/>
            <person name="Siguo L."/>
        </authorList>
    </citation>
    <scope>NUCLEOTIDE SEQUENCE [LARGE SCALE GENOMIC DNA]</scope>
    <source>
        <strain evidence="5 6">CV839-15</strain>
    </source>
</reference>
<evidence type="ECO:0000256" key="3">
    <source>
        <dbReference type="ARBA" id="ARBA00022747"/>
    </source>
</evidence>
<comment type="catalytic activity">
    <reaction evidence="4">
        <text>a 2'-deoxycytidine in DNA + S-adenosyl-L-methionine = a 5-methyl-2'-deoxycytidine in DNA + S-adenosyl-L-homocysteine + H(+)</text>
        <dbReference type="Rhea" id="RHEA:13681"/>
        <dbReference type="Rhea" id="RHEA-COMP:11369"/>
        <dbReference type="Rhea" id="RHEA-COMP:11370"/>
        <dbReference type="ChEBI" id="CHEBI:15378"/>
        <dbReference type="ChEBI" id="CHEBI:57856"/>
        <dbReference type="ChEBI" id="CHEBI:59789"/>
        <dbReference type="ChEBI" id="CHEBI:85452"/>
        <dbReference type="ChEBI" id="CHEBI:85454"/>
        <dbReference type="EC" id="2.1.1.37"/>
    </reaction>
</comment>
<sequence>MSAAAYYNEIDPFAAQWLRNLIAAGHIAPGEVDERSIEDVTPDDLRGFTQCHFFAGIGVWSHSLRLAGWPDDRPVWTGSCPCQPFSAAGKGDGFADERHLWPHFFHLISERRPQHVFGEQVASGNANAWFDLVQADLEGLGYAFGLVPFTSAGIGAPHIRERAYWVANAYSVISDRRGNVRAPGREQDSTAPAGLRGDYRALEVNGFWRDADWLFCRDGKWRPVEPGTFPLVDGAAARMGRVEPGVARVASSNRVGRLKGYGNAINAKAAAAFIRAYMGGV</sequence>
<dbReference type="Gene3D" id="3.40.50.150">
    <property type="entry name" value="Vaccinia Virus protein VP39"/>
    <property type="match status" value="1"/>
</dbReference>
<dbReference type="InterPro" id="IPR029063">
    <property type="entry name" value="SAM-dependent_MTases_sf"/>
</dbReference>
<dbReference type="Pfam" id="PF00145">
    <property type="entry name" value="DNA_methylase"/>
    <property type="match status" value="1"/>
</dbReference>